<protein>
    <recommendedName>
        <fullName evidence="8">BZIP domain-containing protein</fullName>
    </recommendedName>
</protein>
<keyword evidence="3" id="KW-0238">DNA-binding</keyword>
<name>S8EM45_FOMSC</name>
<evidence type="ECO:0000313" key="9">
    <source>
        <dbReference type="EMBL" id="EPT04409.1"/>
    </source>
</evidence>
<feature type="compositionally biased region" description="Low complexity" evidence="7">
    <location>
        <begin position="143"/>
        <end position="160"/>
    </location>
</feature>
<dbReference type="PROSITE" id="PS50217">
    <property type="entry name" value="BZIP"/>
    <property type="match status" value="1"/>
</dbReference>
<feature type="region of interest" description="Disordered" evidence="7">
    <location>
        <begin position="143"/>
        <end position="178"/>
    </location>
</feature>
<dbReference type="OrthoDB" id="1939598at2759"/>
<dbReference type="AlphaFoldDB" id="S8EM45"/>
<reference evidence="9 10" key="1">
    <citation type="journal article" date="2012" name="Science">
        <title>The Paleozoic origin of enzymatic lignin decomposition reconstructed from 31 fungal genomes.</title>
        <authorList>
            <person name="Floudas D."/>
            <person name="Binder M."/>
            <person name="Riley R."/>
            <person name="Barry K."/>
            <person name="Blanchette R.A."/>
            <person name="Henrissat B."/>
            <person name="Martinez A.T."/>
            <person name="Otillar R."/>
            <person name="Spatafora J.W."/>
            <person name="Yadav J.S."/>
            <person name="Aerts A."/>
            <person name="Benoit I."/>
            <person name="Boyd A."/>
            <person name="Carlson A."/>
            <person name="Copeland A."/>
            <person name="Coutinho P.M."/>
            <person name="de Vries R.P."/>
            <person name="Ferreira P."/>
            <person name="Findley K."/>
            <person name="Foster B."/>
            <person name="Gaskell J."/>
            <person name="Glotzer D."/>
            <person name="Gorecki P."/>
            <person name="Heitman J."/>
            <person name="Hesse C."/>
            <person name="Hori C."/>
            <person name="Igarashi K."/>
            <person name="Jurgens J.A."/>
            <person name="Kallen N."/>
            <person name="Kersten P."/>
            <person name="Kohler A."/>
            <person name="Kuees U."/>
            <person name="Kumar T.K.A."/>
            <person name="Kuo A."/>
            <person name="LaButti K."/>
            <person name="Larrondo L.F."/>
            <person name="Lindquist E."/>
            <person name="Ling A."/>
            <person name="Lombard V."/>
            <person name="Lucas S."/>
            <person name="Lundell T."/>
            <person name="Martin R."/>
            <person name="McLaughlin D.J."/>
            <person name="Morgenstern I."/>
            <person name="Morin E."/>
            <person name="Murat C."/>
            <person name="Nagy L.G."/>
            <person name="Nolan M."/>
            <person name="Ohm R.A."/>
            <person name="Patyshakuliyeva A."/>
            <person name="Rokas A."/>
            <person name="Ruiz-Duenas F.J."/>
            <person name="Sabat G."/>
            <person name="Salamov A."/>
            <person name="Samejima M."/>
            <person name="Schmutz J."/>
            <person name="Slot J.C."/>
            <person name="St John F."/>
            <person name="Stenlid J."/>
            <person name="Sun H."/>
            <person name="Sun S."/>
            <person name="Syed K."/>
            <person name="Tsang A."/>
            <person name="Wiebenga A."/>
            <person name="Young D."/>
            <person name="Pisabarro A."/>
            <person name="Eastwood D.C."/>
            <person name="Martin F."/>
            <person name="Cullen D."/>
            <person name="Grigoriev I.V."/>
            <person name="Hibbett D.S."/>
        </authorList>
    </citation>
    <scope>NUCLEOTIDE SEQUENCE</scope>
    <source>
        <strain evidence="10">FP-58527</strain>
    </source>
</reference>
<evidence type="ECO:0000256" key="6">
    <source>
        <dbReference type="SAM" id="Coils"/>
    </source>
</evidence>
<feature type="compositionally biased region" description="Gly residues" evidence="7">
    <location>
        <begin position="167"/>
        <end position="178"/>
    </location>
</feature>
<dbReference type="CDD" id="cd14705">
    <property type="entry name" value="bZIP_Zip1"/>
    <property type="match status" value="1"/>
</dbReference>
<dbReference type="InterPro" id="IPR046347">
    <property type="entry name" value="bZIP_sf"/>
</dbReference>
<feature type="region of interest" description="Disordered" evidence="7">
    <location>
        <begin position="1"/>
        <end position="88"/>
    </location>
</feature>
<dbReference type="Gene3D" id="1.20.5.170">
    <property type="match status" value="1"/>
</dbReference>
<feature type="compositionally biased region" description="Polar residues" evidence="7">
    <location>
        <begin position="37"/>
        <end position="48"/>
    </location>
</feature>
<evidence type="ECO:0000313" key="10">
    <source>
        <dbReference type="Proteomes" id="UP000015241"/>
    </source>
</evidence>
<comment type="subcellular location">
    <subcellularLocation>
        <location evidence="1">Nucleus</location>
    </subcellularLocation>
</comment>
<dbReference type="STRING" id="743788.S8EM45"/>
<evidence type="ECO:0000256" key="5">
    <source>
        <dbReference type="ARBA" id="ARBA00023242"/>
    </source>
</evidence>
<dbReference type="HOGENOM" id="CLU_1510644_0_0_1"/>
<dbReference type="Proteomes" id="UP000015241">
    <property type="component" value="Unassembled WGS sequence"/>
</dbReference>
<dbReference type="PANTHER" id="PTHR13044:SF14">
    <property type="entry name" value="CRYPTOCEPHAL, ISOFORM A"/>
    <property type="match status" value="1"/>
</dbReference>
<evidence type="ECO:0000256" key="1">
    <source>
        <dbReference type="ARBA" id="ARBA00004123"/>
    </source>
</evidence>
<dbReference type="SMART" id="SM00338">
    <property type="entry name" value="BRLZ"/>
    <property type="match status" value="1"/>
</dbReference>
<evidence type="ECO:0000256" key="7">
    <source>
        <dbReference type="SAM" id="MobiDB-lite"/>
    </source>
</evidence>
<dbReference type="EMBL" id="KE504127">
    <property type="protein sequence ID" value="EPT04409.1"/>
    <property type="molecule type" value="Genomic_DNA"/>
</dbReference>
<dbReference type="SUPFAM" id="SSF57959">
    <property type="entry name" value="Leucine zipper domain"/>
    <property type="match status" value="1"/>
</dbReference>
<dbReference type="InParanoid" id="S8EM45"/>
<evidence type="ECO:0000256" key="4">
    <source>
        <dbReference type="ARBA" id="ARBA00023163"/>
    </source>
</evidence>
<keyword evidence="2" id="KW-0805">Transcription regulation</keyword>
<evidence type="ECO:0000256" key="2">
    <source>
        <dbReference type="ARBA" id="ARBA00023015"/>
    </source>
</evidence>
<accession>S8EM45</accession>
<dbReference type="GO" id="GO:0005634">
    <property type="term" value="C:nucleus"/>
    <property type="evidence" value="ECO:0007669"/>
    <property type="project" value="UniProtKB-SubCell"/>
</dbReference>
<keyword evidence="10" id="KW-1185">Reference proteome</keyword>
<feature type="compositionally biased region" description="Low complexity" evidence="7">
    <location>
        <begin position="1"/>
        <end position="17"/>
    </location>
</feature>
<sequence length="178" mass="18892">MPFPQQPQADSQSQHSHAQTHRPPSSQPHTPWEAPSNPFSSSPERNQTAAASPASSAGAPSPPQQADGPGEDPVVVAEDKRRRNTAASARFRIKKKQWTLNLERTISDLSGRVQELEMEAAELRRENGWLKEIVMLKSKQNAQAVAAGEAGTSASASSSQPDLTDASGGGEGSGRTTS</sequence>
<dbReference type="PROSITE" id="PS00036">
    <property type="entry name" value="BZIP_BASIC"/>
    <property type="match status" value="1"/>
</dbReference>
<evidence type="ECO:0000259" key="8">
    <source>
        <dbReference type="PROSITE" id="PS50217"/>
    </source>
</evidence>
<keyword evidence="4" id="KW-0804">Transcription</keyword>
<organism evidence="9 10">
    <name type="scientific">Fomitopsis schrenkii</name>
    <name type="common">Brown rot fungus</name>
    <dbReference type="NCBI Taxonomy" id="2126942"/>
    <lineage>
        <taxon>Eukaryota</taxon>
        <taxon>Fungi</taxon>
        <taxon>Dikarya</taxon>
        <taxon>Basidiomycota</taxon>
        <taxon>Agaricomycotina</taxon>
        <taxon>Agaricomycetes</taxon>
        <taxon>Polyporales</taxon>
        <taxon>Fomitopsis</taxon>
    </lineage>
</organism>
<dbReference type="InterPro" id="IPR004827">
    <property type="entry name" value="bZIP"/>
</dbReference>
<dbReference type="GO" id="GO:0001228">
    <property type="term" value="F:DNA-binding transcription activator activity, RNA polymerase II-specific"/>
    <property type="evidence" value="ECO:0007669"/>
    <property type="project" value="TreeGrafter"/>
</dbReference>
<dbReference type="PANTHER" id="PTHR13044">
    <property type="entry name" value="ACTIVATING TRANSCRIPTION FACTOR ATF 4/5"/>
    <property type="match status" value="1"/>
</dbReference>
<keyword evidence="5" id="KW-0539">Nucleus</keyword>
<feature type="coiled-coil region" evidence="6">
    <location>
        <begin position="99"/>
        <end position="133"/>
    </location>
</feature>
<dbReference type="eggNOG" id="ENOG502SFHZ">
    <property type="taxonomic scope" value="Eukaryota"/>
</dbReference>
<feature type="domain" description="BZIP" evidence="8">
    <location>
        <begin position="78"/>
        <end position="132"/>
    </location>
</feature>
<gene>
    <name evidence="9" type="ORF">FOMPIDRAFT_43818</name>
</gene>
<keyword evidence="6" id="KW-0175">Coiled coil</keyword>
<dbReference type="GO" id="GO:0000977">
    <property type="term" value="F:RNA polymerase II transcription regulatory region sequence-specific DNA binding"/>
    <property type="evidence" value="ECO:0007669"/>
    <property type="project" value="TreeGrafter"/>
</dbReference>
<dbReference type="Pfam" id="PF07716">
    <property type="entry name" value="bZIP_2"/>
    <property type="match status" value="1"/>
</dbReference>
<feature type="compositionally biased region" description="Low complexity" evidence="7">
    <location>
        <begin position="49"/>
        <end position="59"/>
    </location>
</feature>
<evidence type="ECO:0000256" key="3">
    <source>
        <dbReference type="ARBA" id="ARBA00023125"/>
    </source>
</evidence>
<proteinExistence type="predicted"/>